<dbReference type="RefSeq" id="WP_004902764.1">
    <property type="nucleotide sequence ID" value="NZ_BBTI01000005.1"/>
</dbReference>
<accession>V2UKP1</accession>
<dbReference type="HOGENOM" id="CLU_2857484_0_0_6"/>
<sequence>MNKVKVILGSVAILSILSLSGCCLYDPFWWGDGPHHEGGHYERGGYGEGHGGRHGGW</sequence>
<evidence type="ECO:0008006" key="3">
    <source>
        <dbReference type="Google" id="ProtNLM"/>
    </source>
</evidence>
<dbReference type="EMBL" id="AYEU01000007">
    <property type="protein sequence ID" value="ESK50547.1"/>
    <property type="molecule type" value="Genomic_DNA"/>
</dbReference>
<name>V2UKP1_9GAMM</name>
<dbReference type="Proteomes" id="UP000018418">
    <property type="component" value="Unassembled WGS sequence"/>
</dbReference>
<dbReference type="PROSITE" id="PS51257">
    <property type="entry name" value="PROKAR_LIPOPROTEIN"/>
    <property type="match status" value="1"/>
</dbReference>
<keyword evidence="2" id="KW-1185">Reference proteome</keyword>
<protein>
    <recommendedName>
        <fullName evidence="3">Lipoprotein</fullName>
    </recommendedName>
</protein>
<dbReference type="AlphaFoldDB" id="V2UKP1"/>
<reference evidence="1 2" key="1">
    <citation type="submission" date="2013-10" db="EMBL/GenBank/DDBJ databases">
        <title>The Genome Sequence of Acinetobacter brisouii CIP 110357.</title>
        <authorList>
            <consortium name="The Broad Institute Genomics Platform"/>
            <consortium name="The Broad Institute Genome Sequencing Center for Infectious Disease"/>
            <person name="Cerqueira G."/>
            <person name="Feldgarden M."/>
            <person name="Courvalin P."/>
            <person name="Grillot-Courvalin C."/>
            <person name="Clermont D."/>
            <person name="Rocha E."/>
            <person name="Yoon E.-J."/>
            <person name="Nemec A."/>
            <person name="Young S.K."/>
            <person name="Zeng Q."/>
            <person name="Gargeya S."/>
            <person name="Fitzgerald M."/>
            <person name="Abouelleil A."/>
            <person name="Alvarado L."/>
            <person name="Berlin A.M."/>
            <person name="Chapman S.B."/>
            <person name="Gainer-Dewar J."/>
            <person name="Goldberg J."/>
            <person name="Gnerre S."/>
            <person name="Griggs A."/>
            <person name="Gujja S."/>
            <person name="Hansen M."/>
            <person name="Howarth C."/>
            <person name="Imamovic A."/>
            <person name="Ireland A."/>
            <person name="Larimer J."/>
            <person name="McCowan C."/>
            <person name="Murphy C."/>
            <person name="Pearson M."/>
            <person name="Poon T.W."/>
            <person name="Priest M."/>
            <person name="Roberts A."/>
            <person name="Saif S."/>
            <person name="Shea T."/>
            <person name="Sykes S."/>
            <person name="Wortman J."/>
            <person name="Nusbaum C."/>
            <person name="Birren B."/>
        </authorList>
    </citation>
    <scope>NUCLEOTIDE SEQUENCE [LARGE SCALE GENOMIC DNA]</scope>
    <source>
        <strain evidence="1 2">CIP 110357</strain>
    </source>
</reference>
<evidence type="ECO:0000313" key="1">
    <source>
        <dbReference type="EMBL" id="ESK50547.1"/>
    </source>
</evidence>
<organism evidence="1 2">
    <name type="scientific">Acinetobacter brisouii CIP 110357</name>
    <dbReference type="NCBI Taxonomy" id="1341683"/>
    <lineage>
        <taxon>Bacteria</taxon>
        <taxon>Pseudomonadati</taxon>
        <taxon>Pseudomonadota</taxon>
        <taxon>Gammaproteobacteria</taxon>
        <taxon>Moraxellales</taxon>
        <taxon>Moraxellaceae</taxon>
        <taxon>Acinetobacter</taxon>
    </lineage>
</organism>
<comment type="caution">
    <text evidence="1">The sequence shown here is derived from an EMBL/GenBank/DDBJ whole genome shotgun (WGS) entry which is preliminary data.</text>
</comment>
<evidence type="ECO:0000313" key="2">
    <source>
        <dbReference type="Proteomes" id="UP000018418"/>
    </source>
</evidence>
<gene>
    <name evidence="1" type="ORF">P255_02530</name>
</gene>
<dbReference type="PATRIC" id="fig|1341683.3.peg.2502"/>
<proteinExistence type="predicted"/>